<feature type="compositionally biased region" description="Low complexity" evidence="6">
    <location>
        <begin position="28"/>
        <end position="40"/>
    </location>
</feature>
<dbReference type="Pfam" id="PF00903">
    <property type="entry name" value="Glyoxalase"/>
    <property type="match status" value="2"/>
</dbReference>
<dbReference type="PANTHER" id="PTHR11959:SF1">
    <property type="entry name" value="4-HYDROXYPHENYLPYRUVATE DIOXYGENASE"/>
    <property type="match status" value="1"/>
</dbReference>
<dbReference type="PIRSF" id="PIRSF009283">
    <property type="entry name" value="HPP_dOase"/>
    <property type="match status" value="1"/>
</dbReference>
<evidence type="ECO:0000313" key="9">
    <source>
        <dbReference type="Proteomes" id="UP001157109"/>
    </source>
</evidence>
<keyword evidence="8" id="KW-0223">Dioxygenase</keyword>
<dbReference type="PANTHER" id="PTHR11959">
    <property type="entry name" value="4-HYDROXYPHENYLPYRUVATE DIOXYGENASE"/>
    <property type="match status" value="1"/>
</dbReference>
<dbReference type="GO" id="GO:0051213">
    <property type="term" value="F:dioxygenase activity"/>
    <property type="evidence" value="ECO:0007669"/>
    <property type="project" value="UniProtKB-KW"/>
</dbReference>
<evidence type="ECO:0000256" key="4">
    <source>
        <dbReference type="ARBA" id="ARBA00022737"/>
    </source>
</evidence>
<evidence type="ECO:0000259" key="7">
    <source>
        <dbReference type="PROSITE" id="PS51819"/>
    </source>
</evidence>
<dbReference type="InterPro" id="IPR029068">
    <property type="entry name" value="Glyas_Bleomycin-R_OHBP_Dase"/>
</dbReference>
<name>A0ABQ6HSC5_9MICO</name>
<keyword evidence="5" id="KW-0408">Iron</keyword>
<feature type="region of interest" description="Disordered" evidence="6">
    <location>
        <begin position="13"/>
        <end position="42"/>
    </location>
</feature>
<feature type="compositionally biased region" description="Polar residues" evidence="6">
    <location>
        <begin position="17"/>
        <end position="27"/>
    </location>
</feature>
<dbReference type="Gene3D" id="3.10.180.10">
    <property type="entry name" value="2,3-Dihydroxybiphenyl 1,2-Dioxygenase, domain 1"/>
    <property type="match status" value="2"/>
</dbReference>
<dbReference type="InterPro" id="IPR041735">
    <property type="entry name" value="4OHPhenylPyrv_dOase_C"/>
</dbReference>
<dbReference type="CDD" id="cd08342">
    <property type="entry name" value="HPPD_N_like"/>
    <property type="match status" value="1"/>
</dbReference>
<dbReference type="InterPro" id="IPR037523">
    <property type="entry name" value="VOC_core"/>
</dbReference>
<evidence type="ECO:0000256" key="5">
    <source>
        <dbReference type="ARBA" id="ARBA00023004"/>
    </source>
</evidence>
<dbReference type="SUPFAM" id="SSF54593">
    <property type="entry name" value="Glyoxalase/Bleomycin resistance protein/Dihydroxybiphenyl dioxygenase"/>
    <property type="match status" value="1"/>
</dbReference>
<dbReference type="InterPro" id="IPR004360">
    <property type="entry name" value="Glyas_Fos-R_dOase_dom"/>
</dbReference>
<dbReference type="PROSITE" id="PS51819">
    <property type="entry name" value="VOC"/>
    <property type="match status" value="2"/>
</dbReference>
<feature type="domain" description="VOC" evidence="7">
    <location>
        <begin position="80"/>
        <end position="210"/>
    </location>
</feature>
<comment type="caution">
    <text evidence="8">The sequence shown here is derived from an EMBL/GenBank/DDBJ whole genome shotgun (WGS) entry which is preliminary data.</text>
</comment>
<dbReference type="InterPro" id="IPR041736">
    <property type="entry name" value="4OHPhenylPyrv_dOase_N"/>
</dbReference>
<gene>
    <name evidence="8" type="ORF">GCM10025862_33900</name>
</gene>
<comment type="cofactor">
    <cofactor evidence="1">
        <name>Fe cation</name>
        <dbReference type="ChEBI" id="CHEBI:24875"/>
    </cofactor>
</comment>
<keyword evidence="8" id="KW-0560">Oxidoreductase</keyword>
<keyword evidence="3" id="KW-0479">Metal-binding</keyword>
<dbReference type="EMBL" id="BSUJ01000001">
    <property type="protein sequence ID" value="GMA21369.1"/>
    <property type="molecule type" value="Genomic_DNA"/>
</dbReference>
<reference evidence="9" key="1">
    <citation type="journal article" date="2019" name="Int. J. Syst. Evol. Microbiol.">
        <title>The Global Catalogue of Microorganisms (GCM) 10K type strain sequencing project: providing services to taxonomists for standard genome sequencing and annotation.</title>
        <authorList>
            <consortium name="The Broad Institute Genomics Platform"/>
            <consortium name="The Broad Institute Genome Sequencing Center for Infectious Disease"/>
            <person name="Wu L."/>
            <person name="Ma J."/>
        </authorList>
    </citation>
    <scope>NUCLEOTIDE SEQUENCE [LARGE SCALE GENOMIC DNA]</scope>
    <source>
        <strain evidence="9">NBRC 105830</strain>
    </source>
</reference>
<evidence type="ECO:0000313" key="8">
    <source>
        <dbReference type="EMBL" id="GMA21369.1"/>
    </source>
</evidence>
<dbReference type="InterPro" id="IPR005956">
    <property type="entry name" value="4OHPhenylPyrv_dOase"/>
</dbReference>
<sequence>MIDLLTAGRHRRDPASTLASMTHSTLNPATDDATATQPADGSHLELTQAERRAELDLQQLKQLVGLVDYDIDKDPFPVTGWDAIVFVVGNATQTAHYYQSAWGMTLEAYSGPEHGNRDHKAFVLRSGSIRFVVKGAVDPDSPLVAHQAKHGDGVVDIALEVPDVDRCVAQAQKAGATILEEAHDVTDEHGTVRVAAIATYGETRHTLVDRSRYTGPYLPGYVAKNSTLVRRPDAPKRLFQALDHIVGNVELGKMDEWVGFYNKVMGFVNMAEFVGDDIATDYSALMSKVVANGNHRVKFPLNEPAIAKKRSQIDEYLDFYRGPGAQHLALATGDILRTVDELRANGIEFLDTPDSYYEDPELRERIGEVRVPIEELQSRGILVDRDEDGYLLQIFTKPLGDRPTVFFELIERHGSLGFGKGNFKALFVALEREQDIRGNL</sequence>
<comment type="similarity">
    <text evidence="2">Belongs to the 4HPPD family.</text>
</comment>
<dbReference type="CDD" id="cd07250">
    <property type="entry name" value="HPPD_C_like"/>
    <property type="match status" value="1"/>
</dbReference>
<evidence type="ECO:0000256" key="2">
    <source>
        <dbReference type="ARBA" id="ARBA00005877"/>
    </source>
</evidence>
<protein>
    <submittedName>
        <fullName evidence="8">4-hydroxyphenylpyruvate dioxygenase</fullName>
    </submittedName>
</protein>
<dbReference type="NCBIfam" id="TIGR01263">
    <property type="entry name" value="4HPPD"/>
    <property type="match status" value="1"/>
</dbReference>
<evidence type="ECO:0000256" key="1">
    <source>
        <dbReference type="ARBA" id="ARBA00001962"/>
    </source>
</evidence>
<proteinExistence type="inferred from homology"/>
<accession>A0ABQ6HSC5</accession>
<feature type="domain" description="VOC" evidence="7">
    <location>
        <begin position="241"/>
        <end position="397"/>
    </location>
</feature>
<evidence type="ECO:0000256" key="3">
    <source>
        <dbReference type="ARBA" id="ARBA00022723"/>
    </source>
</evidence>
<keyword evidence="4" id="KW-0677">Repeat</keyword>
<organism evidence="8 9">
    <name type="scientific">Arsenicicoccus piscis</name>
    <dbReference type="NCBI Taxonomy" id="673954"/>
    <lineage>
        <taxon>Bacteria</taxon>
        <taxon>Bacillati</taxon>
        <taxon>Actinomycetota</taxon>
        <taxon>Actinomycetes</taxon>
        <taxon>Micrococcales</taxon>
        <taxon>Intrasporangiaceae</taxon>
        <taxon>Arsenicicoccus</taxon>
    </lineage>
</organism>
<keyword evidence="9" id="KW-1185">Reference proteome</keyword>
<evidence type="ECO:0000256" key="6">
    <source>
        <dbReference type="SAM" id="MobiDB-lite"/>
    </source>
</evidence>
<dbReference type="Proteomes" id="UP001157109">
    <property type="component" value="Unassembled WGS sequence"/>
</dbReference>